<comment type="similarity">
    <text evidence="10">Belongs to the TonB-dependent receptor family.</text>
</comment>
<dbReference type="PANTHER" id="PTHR30069:SF29">
    <property type="entry name" value="HEMOGLOBIN AND HEMOGLOBIN-HAPTOGLOBIN-BINDING PROTEIN 1-RELATED"/>
    <property type="match status" value="1"/>
</dbReference>
<evidence type="ECO:0000259" key="13">
    <source>
        <dbReference type="Pfam" id="PF07715"/>
    </source>
</evidence>
<dbReference type="InterPro" id="IPR037066">
    <property type="entry name" value="Plug_dom_sf"/>
</dbReference>
<dbReference type="InterPro" id="IPR000531">
    <property type="entry name" value="Beta-barrel_TonB"/>
</dbReference>
<keyword evidence="7 10" id="KW-0472">Membrane</keyword>
<evidence type="ECO:0000256" key="5">
    <source>
        <dbReference type="ARBA" id="ARBA00022729"/>
    </source>
</evidence>
<dbReference type="AlphaFoldDB" id="A0A832MKT1"/>
<comment type="caution">
    <text evidence="14">The sequence shown here is derived from an EMBL/GenBank/DDBJ whole genome shotgun (WGS) entry which is preliminary data.</text>
</comment>
<dbReference type="PANTHER" id="PTHR30069">
    <property type="entry name" value="TONB-DEPENDENT OUTER MEMBRANE RECEPTOR"/>
    <property type="match status" value="1"/>
</dbReference>
<dbReference type="Pfam" id="PF07715">
    <property type="entry name" value="Plug"/>
    <property type="match status" value="1"/>
</dbReference>
<evidence type="ECO:0000256" key="1">
    <source>
        <dbReference type="ARBA" id="ARBA00004571"/>
    </source>
</evidence>
<dbReference type="Gene3D" id="2.170.130.10">
    <property type="entry name" value="TonB-dependent receptor, plug domain"/>
    <property type="match status" value="1"/>
</dbReference>
<feature type="signal peptide" evidence="11">
    <location>
        <begin position="1"/>
        <end position="26"/>
    </location>
</feature>
<accession>A0A832MKT1</accession>
<evidence type="ECO:0000256" key="4">
    <source>
        <dbReference type="ARBA" id="ARBA00022692"/>
    </source>
</evidence>
<name>A0A832MKT1_UNCEI</name>
<dbReference type="Pfam" id="PF00593">
    <property type="entry name" value="TonB_dep_Rec_b-barrel"/>
    <property type="match status" value="1"/>
</dbReference>
<evidence type="ECO:0000259" key="12">
    <source>
        <dbReference type="Pfam" id="PF00593"/>
    </source>
</evidence>
<dbReference type="InterPro" id="IPR039426">
    <property type="entry name" value="TonB-dep_rcpt-like"/>
</dbReference>
<keyword evidence="2" id="KW-0813">Transport</keyword>
<dbReference type="Gene3D" id="2.40.170.20">
    <property type="entry name" value="TonB-dependent receptor, beta-barrel domain"/>
    <property type="match status" value="1"/>
</dbReference>
<keyword evidence="3" id="KW-1134">Transmembrane beta strand</keyword>
<dbReference type="InterPro" id="IPR036942">
    <property type="entry name" value="Beta-barrel_TonB_sf"/>
</dbReference>
<sequence>MRHTAPTLCAVAFTTCATLAAGAARAAAPAPPAARDTSVYESAPVTVIAPRPRATPGGSSAVSAALDTGATRPAPTLEQVLREMPLVVIRANSRGEAQPALRGAEDRQMAVLVDGVPVTLAWDHRADLSVVSLTAARNVTLHRGLSSLLMGPNALGGAVEVDVARGERADAPPPPLAASLGVDHSGARSASLAVGAVRAEGGARWVLRAGAGHRGSDGAVLPRALAAADPATRERLTADGERRRNTDLEAFDAFVSARRTTSGGAWAAFTGTGYRIARGVAPEAHTAAPRLWRYPYQARGLVALSGGTGMRDTPWGRGDLEANLGLDAGRTEIDAFDGLDYAVVSGGERADDRTFTARVLGDHTLGSRGDVRAAATIADVSHRESLDGGPRARYRQRLWSLAAESDWRVPAARPLRVSAGVAADGADTPDSGDKPALGRLWDWGARAGATAVLGDGRLLAHAAASRRARFPALRELYSGALGRFLENPALRAEVEWMNEAGVTARHARGEVQIVAFHSVLEDGIARVAVATPSGNRFQRVNRGRVTGDGLEVLARASAGALVAGGDLTLQRLRALGADGAAAPLEYEPAAHGRLWCEARLPRGARLGLEARGTGRQRFIDLDRGAWGELAPGVRFDARLVHGRDLAGAGPFRRADIALEVENVADAVLYDQAGLPAPGRTVRLHARLR</sequence>
<protein>
    <submittedName>
        <fullName evidence="14">TonB-dependent receptor</fullName>
    </submittedName>
</protein>
<evidence type="ECO:0000256" key="7">
    <source>
        <dbReference type="ARBA" id="ARBA00023136"/>
    </source>
</evidence>
<gene>
    <name evidence="14" type="ORF">ENR23_05010</name>
</gene>
<feature type="domain" description="TonB-dependent receptor plug" evidence="13">
    <location>
        <begin position="55"/>
        <end position="158"/>
    </location>
</feature>
<evidence type="ECO:0000313" key="14">
    <source>
        <dbReference type="EMBL" id="HGZ42780.1"/>
    </source>
</evidence>
<keyword evidence="6 10" id="KW-0798">TonB box</keyword>
<proteinExistence type="inferred from homology"/>
<evidence type="ECO:0000256" key="10">
    <source>
        <dbReference type="RuleBase" id="RU003357"/>
    </source>
</evidence>
<comment type="subcellular location">
    <subcellularLocation>
        <location evidence="1">Cell outer membrane</location>
        <topology evidence="1">Multi-pass membrane protein</topology>
    </subcellularLocation>
</comment>
<dbReference type="InterPro" id="IPR012910">
    <property type="entry name" value="Plug_dom"/>
</dbReference>
<evidence type="ECO:0000256" key="6">
    <source>
        <dbReference type="ARBA" id="ARBA00023077"/>
    </source>
</evidence>
<evidence type="ECO:0000256" key="3">
    <source>
        <dbReference type="ARBA" id="ARBA00022452"/>
    </source>
</evidence>
<dbReference type="SUPFAM" id="SSF56935">
    <property type="entry name" value="Porins"/>
    <property type="match status" value="1"/>
</dbReference>
<dbReference type="GO" id="GO:0044718">
    <property type="term" value="P:siderophore transmembrane transport"/>
    <property type="evidence" value="ECO:0007669"/>
    <property type="project" value="TreeGrafter"/>
</dbReference>
<keyword evidence="8 14" id="KW-0675">Receptor</keyword>
<evidence type="ECO:0000256" key="9">
    <source>
        <dbReference type="ARBA" id="ARBA00023237"/>
    </source>
</evidence>
<reference evidence="14" key="1">
    <citation type="journal article" date="2020" name="mSystems">
        <title>Genome- and Community-Level Interaction Insights into Carbon Utilization and Element Cycling Functions of Hydrothermarchaeota in Hydrothermal Sediment.</title>
        <authorList>
            <person name="Zhou Z."/>
            <person name="Liu Y."/>
            <person name="Xu W."/>
            <person name="Pan J."/>
            <person name="Luo Z.H."/>
            <person name="Li M."/>
        </authorList>
    </citation>
    <scope>NUCLEOTIDE SEQUENCE [LARGE SCALE GENOMIC DNA]</scope>
    <source>
        <strain evidence="14">SpSt-381</strain>
    </source>
</reference>
<keyword evidence="5 11" id="KW-0732">Signal</keyword>
<evidence type="ECO:0000256" key="8">
    <source>
        <dbReference type="ARBA" id="ARBA00023170"/>
    </source>
</evidence>
<keyword evidence="4" id="KW-0812">Transmembrane</keyword>
<dbReference type="GO" id="GO:0015344">
    <property type="term" value="F:siderophore uptake transmembrane transporter activity"/>
    <property type="evidence" value="ECO:0007669"/>
    <property type="project" value="TreeGrafter"/>
</dbReference>
<dbReference type="GO" id="GO:0009279">
    <property type="term" value="C:cell outer membrane"/>
    <property type="evidence" value="ECO:0007669"/>
    <property type="project" value="UniProtKB-SubCell"/>
</dbReference>
<dbReference type="EMBL" id="DSQF01000012">
    <property type="protein sequence ID" value="HGZ42780.1"/>
    <property type="molecule type" value="Genomic_DNA"/>
</dbReference>
<keyword evidence="9" id="KW-0998">Cell outer membrane</keyword>
<organism evidence="14">
    <name type="scientific">Eiseniibacteriota bacterium</name>
    <dbReference type="NCBI Taxonomy" id="2212470"/>
    <lineage>
        <taxon>Bacteria</taxon>
        <taxon>Candidatus Eiseniibacteriota</taxon>
    </lineage>
</organism>
<evidence type="ECO:0000256" key="11">
    <source>
        <dbReference type="SAM" id="SignalP"/>
    </source>
</evidence>
<evidence type="ECO:0000256" key="2">
    <source>
        <dbReference type="ARBA" id="ARBA00022448"/>
    </source>
</evidence>
<feature type="chain" id="PRO_5033021468" evidence="11">
    <location>
        <begin position="27"/>
        <end position="688"/>
    </location>
</feature>
<feature type="domain" description="TonB-dependent receptor-like beta-barrel" evidence="12">
    <location>
        <begin position="240"/>
        <end position="584"/>
    </location>
</feature>